<dbReference type="RefSeq" id="WP_012544239.1">
    <property type="nucleotide sequence ID" value="NC_011295.1"/>
</dbReference>
<accession>B5Y9I7</accession>
<dbReference type="Proteomes" id="UP000001732">
    <property type="component" value="Chromosome"/>
</dbReference>
<evidence type="ECO:0000313" key="2">
    <source>
        <dbReference type="Proteomes" id="UP000001732"/>
    </source>
</evidence>
<evidence type="ECO:0000313" key="1">
    <source>
        <dbReference type="EMBL" id="ACI17587.1"/>
    </source>
</evidence>
<reference evidence="1 2" key="2">
    <citation type="journal article" date="2014" name="Genome Announc.">
        <title>Complete Genome Sequence of Coprothermobacter proteolyticus DSM 5265.</title>
        <authorList>
            <person name="Alexiev A."/>
            <person name="Coil D.A."/>
            <person name="Badger J.H."/>
            <person name="Enticknap J."/>
            <person name="Ward N."/>
            <person name="Robb F.T."/>
            <person name="Eisen J.A."/>
        </authorList>
    </citation>
    <scope>NUCLEOTIDE SEQUENCE [LARGE SCALE GENOMIC DNA]</scope>
    <source>
        <strain evidence="2">ATCC 35245 / DSM 5265 / OCM 4 / BT</strain>
    </source>
</reference>
<organism evidence="1 2">
    <name type="scientific">Coprothermobacter proteolyticus (strain ATCC 35245 / DSM 5265 / OCM 4 / BT)</name>
    <dbReference type="NCBI Taxonomy" id="309798"/>
    <lineage>
        <taxon>Bacteria</taxon>
        <taxon>Pseudomonadati</taxon>
        <taxon>Coprothermobacterota</taxon>
        <taxon>Coprothermobacteria</taxon>
        <taxon>Coprothermobacterales</taxon>
        <taxon>Coprothermobacteraceae</taxon>
        <taxon>Coprothermobacter</taxon>
    </lineage>
</organism>
<dbReference type="HOGENOM" id="CLU_688330_0_0_9"/>
<name>B5Y9I7_COPPD</name>
<dbReference type="EMBL" id="CP001145">
    <property type="protein sequence ID" value="ACI17587.1"/>
    <property type="molecule type" value="Genomic_DNA"/>
</dbReference>
<dbReference type="AlphaFoldDB" id="B5Y9I7"/>
<dbReference type="STRING" id="309798.COPRO5265_1126"/>
<dbReference type="OrthoDB" id="9918686at2"/>
<proteinExistence type="predicted"/>
<reference evidence="2" key="1">
    <citation type="submission" date="2008-08" db="EMBL/GenBank/DDBJ databases">
        <title>The complete genome sequence of Coprothermobacter proteolyticus strain ATCC 5245 / DSM 5265 / BT.</title>
        <authorList>
            <person name="Dodson R.J."/>
            <person name="Durkin A.S."/>
            <person name="Wu M."/>
            <person name="Eisen J."/>
            <person name="Sutton G."/>
        </authorList>
    </citation>
    <scope>NUCLEOTIDE SEQUENCE [LARGE SCALE GENOMIC DNA]</scope>
    <source>
        <strain evidence="2">ATCC 35245 / DSM 5265 / OCM 4 / BT</strain>
    </source>
</reference>
<keyword evidence="2" id="KW-1185">Reference proteome</keyword>
<protein>
    <submittedName>
        <fullName evidence="1">Uncharacterized protein</fullName>
    </submittedName>
</protein>
<gene>
    <name evidence="1" type="ordered locus">COPRO5265_1126</name>
</gene>
<sequence>MKSRRTIIVVILLVAIAVTLTVGIILHQSKNVVTAQDQEKILSSLKGNLTATVPINAVTDPDKSVVLKVRDVLSEGTSTSSLEELTGSLTVDDILNGHLYFYSAMITPSADKTSLQKELSSMTLKTLKEPTSADKNTLMAYLVAQERLSNLYYAMQIPYPSDVLQFLSTATASTDIQTAASAVAVIKAYNQVVDIYEEVLEGMAKPGEALEKMAQTASKTIASLTDTYPPSANTTELQTSMQNEIISDPSKAVNIPWLFKAERQFVSTNLHSGGNISTLQKILVAAKFDADAELSKELGDMSVFTDLSYTDQNSATVLVTLNERDLTTFVEKVRSDIESLANVSKDTPVSSISHDLSLRYMNDMDTITSSTGYANAMTDLMVMMENARKWNTLMEWLSSL</sequence>
<dbReference type="KEGG" id="cpo:COPRO5265_1126"/>